<dbReference type="Pfam" id="PF08843">
    <property type="entry name" value="AbiEii"/>
    <property type="match status" value="1"/>
</dbReference>
<protein>
    <submittedName>
        <fullName evidence="1">Nucleotidyl transferase AbiEii/AbiGii toxin family protein</fullName>
    </submittedName>
</protein>
<dbReference type="RefSeq" id="WP_205117454.1">
    <property type="nucleotide sequence ID" value="NZ_JAFBCM010000001.1"/>
</dbReference>
<accession>A0ABV7Y9B0</accession>
<dbReference type="Proteomes" id="UP001595699">
    <property type="component" value="Unassembled WGS sequence"/>
</dbReference>
<dbReference type="InterPro" id="IPR014942">
    <property type="entry name" value="AbiEii"/>
</dbReference>
<evidence type="ECO:0000313" key="1">
    <source>
        <dbReference type="EMBL" id="MFC3761241.1"/>
    </source>
</evidence>
<proteinExistence type="predicted"/>
<dbReference type="GO" id="GO:0016740">
    <property type="term" value="F:transferase activity"/>
    <property type="evidence" value="ECO:0007669"/>
    <property type="project" value="UniProtKB-KW"/>
</dbReference>
<keyword evidence="1" id="KW-0808">Transferase</keyword>
<gene>
    <name evidence="1" type="ORF">ACFOUW_10350</name>
</gene>
<dbReference type="EMBL" id="JBHRZH010000006">
    <property type="protein sequence ID" value="MFC3761241.1"/>
    <property type="molecule type" value="Genomic_DNA"/>
</dbReference>
<sequence>MDPLQERLAEIGLRALGEFGFALAGGQAIQVHGIVDRPSDDIDLFVAWDRKDQFDRAVDVIVDAYRSAGYGVAIEKRYETFARLAVSDGAGSGETSVDLAADWRQHQPVQMAIGPVLHLDDLVASKMSALYGRGEPRDFIDIDAVLRSGRFSREDVLRLAENADAGFVRSMFAQSIARIDRLPTRLFERYGLSAEQVDESRARFAEWRDQLLGD</sequence>
<evidence type="ECO:0000313" key="2">
    <source>
        <dbReference type="Proteomes" id="UP001595699"/>
    </source>
</evidence>
<reference evidence="2" key="1">
    <citation type="journal article" date="2019" name="Int. J. Syst. Evol. Microbiol.">
        <title>The Global Catalogue of Microorganisms (GCM) 10K type strain sequencing project: providing services to taxonomists for standard genome sequencing and annotation.</title>
        <authorList>
            <consortium name="The Broad Institute Genomics Platform"/>
            <consortium name="The Broad Institute Genome Sequencing Center for Infectious Disease"/>
            <person name="Wu L."/>
            <person name="Ma J."/>
        </authorList>
    </citation>
    <scope>NUCLEOTIDE SEQUENCE [LARGE SCALE GENOMIC DNA]</scope>
    <source>
        <strain evidence="2">CGMCC 4.7241</strain>
    </source>
</reference>
<comment type="caution">
    <text evidence="1">The sequence shown here is derived from an EMBL/GenBank/DDBJ whole genome shotgun (WGS) entry which is preliminary data.</text>
</comment>
<name>A0ABV7Y9B0_9ACTN</name>
<organism evidence="1 2">
    <name type="scientific">Tenggerimyces flavus</name>
    <dbReference type="NCBI Taxonomy" id="1708749"/>
    <lineage>
        <taxon>Bacteria</taxon>
        <taxon>Bacillati</taxon>
        <taxon>Actinomycetota</taxon>
        <taxon>Actinomycetes</taxon>
        <taxon>Propionibacteriales</taxon>
        <taxon>Nocardioidaceae</taxon>
        <taxon>Tenggerimyces</taxon>
    </lineage>
</organism>
<keyword evidence="2" id="KW-1185">Reference proteome</keyword>